<keyword evidence="3" id="KW-1185">Reference proteome</keyword>
<dbReference type="SMART" id="SM00903">
    <property type="entry name" value="Flavin_Reduct"/>
    <property type="match status" value="1"/>
</dbReference>
<reference evidence="2 3" key="1">
    <citation type="submission" date="2016-08" db="EMBL/GenBank/DDBJ databases">
        <title>Draft genome of Amylibacter sp. strain 4G11.</title>
        <authorList>
            <person name="Wong S.-K."/>
            <person name="Hamasaki K."/>
            <person name="Yoshizawa S."/>
        </authorList>
    </citation>
    <scope>NUCLEOTIDE SEQUENCE [LARGE SCALE GENOMIC DNA]</scope>
    <source>
        <strain evidence="2 3">4G11</strain>
    </source>
</reference>
<evidence type="ECO:0000313" key="3">
    <source>
        <dbReference type="Proteomes" id="UP000231516"/>
    </source>
</evidence>
<dbReference type="InterPro" id="IPR012349">
    <property type="entry name" value="Split_barrel_FMN-bd"/>
</dbReference>
<dbReference type="OrthoDB" id="9783347at2"/>
<gene>
    <name evidence="2" type="ORF">BFP76_02830</name>
</gene>
<dbReference type="Pfam" id="PF01613">
    <property type="entry name" value="Flavin_Reduct"/>
    <property type="match status" value="1"/>
</dbReference>
<sequence>MFYEPEKNNHGLPYNPFKAIVSPRPIGWISTVDNQGRANLAPYSFFNGVSAMPPMIGFASSGNKAGIDEAKDSLRNIVETGEFCVNIVSYALRDEMNISSGHYPHGADEFEMAGLTKQAGNIVRAPMVKESPISMECTLFSTTDLPGGTTWVIGNVVGIHIADEHIKDGILDVTSYQPVARLGYKDYSVVTELFSLDRPDQK</sequence>
<dbReference type="PANTHER" id="PTHR43812:SF2">
    <property type="entry name" value="FLAVIN REDUCTASE LIKE DOMAIN-CONTAINING PROTEIN"/>
    <property type="match status" value="1"/>
</dbReference>
<dbReference type="Gene3D" id="2.30.110.10">
    <property type="entry name" value="Electron Transport, Fmn-binding Protein, Chain A"/>
    <property type="match status" value="1"/>
</dbReference>
<accession>A0A2G5K3T0</accession>
<comment type="caution">
    <text evidence="2">The sequence shown here is derived from an EMBL/GenBank/DDBJ whole genome shotgun (WGS) entry which is preliminary data.</text>
</comment>
<dbReference type="InterPro" id="IPR002563">
    <property type="entry name" value="Flavin_Rdtase-like_dom"/>
</dbReference>
<feature type="domain" description="Flavin reductase like" evidence="1">
    <location>
        <begin position="21"/>
        <end position="166"/>
    </location>
</feature>
<dbReference type="EMBL" id="MDGM01000012">
    <property type="protein sequence ID" value="PIB24181.1"/>
    <property type="molecule type" value="Genomic_DNA"/>
</dbReference>
<dbReference type="Proteomes" id="UP000231516">
    <property type="component" value="Unassembled WGS sequence"/>
</dbReference>
<name>A0A2G5K3T0_9RHOB</name>
<organism evidence="2 3">
    <name type="scientific">Paramylibacter kogurei</name>
    <dbReference type="NCBI Taxonomy" id="1889778"/>
    <lineage>
        <taxon>Bacteria</taxon>
        <taxon>Pseudomonadati</taxon>
        <taxon>Pseudomonadota</taxon>
        <taxon>Alphaproteobacteria</taxon>
        <taxon>Rhodobacterales</taxon>
        <taxon>Paracoccaceae</taxon>
        <taxon>Paramylibacter</taxon>
    </lineage>
</organism>
<evidence type="ECO:0000313" key="2">
    <source>
        <dbReference type="EMBL" id="PIB24181.1"/>
    </source>
</evidence>
<dbReference type="SUPFAM" id="SSF50475">
    <property type="entry name" value="FMN-binding split barrel"/>
    <property type="match status" value="1"/>
</dbReference>
<dbReference type="PANTHER" id="PTHR43812">
    <property type="entry name" value="BLR2425 PROTEIN"/>
    <property type="match status" value="1"/>
</dbReference>
<protein>
    <submittedName>
        <fullName evidence="2">Flavin reductase</fullName>
    </submittedName>
</protein>
<proteinExistence type="predicted"/>
<dbReference type="GO" id="GO:0016646">
    <property type="term" value="F:oxidoreductase activity, acting on the CH-NH group of donors, NAD or NADP as acceptor"/>
    <property type="evidence" value="ECO:0007669"/>
    <property type="project" value="UniProtKB-ARBA"/>
</dbReference>
<dbReference type="GO" id="GO:0010181">
    <property type="term" value="F:FMN binding"/>
    <property type="evidence" value="ECO:0007669"/>
    <property type="project" value="InterPro"/>
</dbReference>
<dbReference type="AlphaFoldDB" id="A0A2G5K3T0"/>
<evidence type="ECO:0000259" key="1">
    <source>
        <dbReference type="SMART" id="SM00903"/>
    </source>
</evidence>
<dbReference type="RefSeq" id="WP_099592460.1">
    <property type="nucleotide sequence ID" value="NZ_MDGM01000012.1"/>
</dbReference>